<evidence type="ECO:0000313" key="2">
    <source>
        <dbReference type="Proteomes" id="UP000257200"/>
    </source>
</evidence>
<dbReference type="PANTHER" id="PTHR11412:SF150">
    <property type="entry name" value="ALPHA-2-MACROGLOBULIN-RELATED"/>
    <property type="match status" value="1"/>
</dbReference>
<dbReference type="STRING" id="80966.ENSAPOP00000018044"/>
<organism evidence="1 2">
    <name type="scientific">Acanthochromis polyacanthus</name>
    <name type="common">spiny chromis</name>
    <dbReference type="NCBI Taxonomy" id="80966"/>
    <lineage>
        <taxon>Eukaryota</taxon>
        <taxon>Metazoa</taxon>
        <taxon>Chordata</taxon>
        <taxon>Craniata</taxon>
        <taxon>Vertebrata</taxon>
        <taxon>Euteleostomi</taxon>
        <taxon>Actinopterygii</taxon>
        <taxon>Neopterygii</taxon>
        <taxon>Teleostei</taxon>
        <taxon>Neoteleostei</taxon>
        <taxon>Acanthomorphata</taxon>
        <taxon>Ovalentaria</taxon>
        <taxon>Pomacentridae</taxon>
        <taxon>Acanthochromis</taxon>
    </lineage>
</organism>
<sequence length="162" mass="18551">MNTELRFLPHQSDSNSCICVNLSVCRQYMVTFPAVLEAGVQTKLCASLTYPNETLLMTVTLISEREKTTLFQRKSSIPFYQCSLFTPQAELKEEVQHVEVKVQGTFHSRVVKNVTIKTYDPMTFVQTDKPIYLPGQTGNSELMICDADGVHYIQTDFFFYKQ</sequence>
<keyword evidence="2" id="KW-1185">Reference proteome</keyword>
<proteinExistence type="predicted"/>
<protein>
    <recommendedName>
        <fullName evidence="3">Macroglobulin domain-containing protein</fullName>
    </recommendedName>
</protein>
<dbReference type="Proteomes" id="UP000257200">
    <property type="component" value="Unplaced"/>
</dbReference>
<evidence type="ECO:0008006" key="3">
    <source>
        <dbReference type="Google" id="ProtNLM"/>
    </source>
</evidence>
<dbReference type="PANTHER" id="PTHR11412">
    <property type="entry name" value="MACROGLOBULIN / COMPLEMENT"/>
    <property type="match status" value="1"/>
</dbReference>
<reference evidence="1" key="1">
    <citation type="submission" date="2025-08" db="UniProtKB">
        <authorList>
            <consortium name="Ensembl"/>
        </authorList>
    </citation>
    <scope>IDENTIFICATION</scope>
</reference>
<dbReference type="Ensembl" id="ENSAPOT00000027510.1">
    <property type="protein sequence ID" value="ENSAPOP00000018044.1"/>
    <property type="gene ID" value="ENSAPOG00000021337.1"/>
</dbReference>
<dbReference type="AlphaFoldDB" id="A0A3Q1FNK2"/>
<dbReference type="InterPro" id="IPR050473">
    <property type="entry name" value="A2M/Complement_sys"/>
</dbReference>
<accession>A0A3Q1FNK2</accession>
<name>A0A3Q1FNK2_9TELE</name>
<dbReference type="InParanoid" id="A0A3Q1FNK2"/>
<dbReference type="GeneTree" id="ENSGT00940000162996"/>
<reference evidence="1" key="2">
    <citation type="submission" date="2025-09" db="UniProtKB">
        <authorList>
            <consortium name="Ensembl"/>
        </authorList>
    </citation>
    <scope>IDENTIFICATION</scope>
</reference>
<dbReference type="Gene3D" id="2.60.40.1930">
    <property type="match status" value="2"/>
</dbReference>
<evidence type="ECO:0000313" key="1">
    <source>
        <dbReference type="Ensembl" id="ENSAPOP00000018044.1"/>
    </source>
</evidence>